<evidence type="ECO:0000313" key="1">
    <source>
        <dbReference type="EMBL" id="RGX97237.1"/>
    </source>
</evidence>
<reference evidence="1 2" key="1">
    <citation type="submission" date="2018-08" db="EMBL/GenBank/DDBJ databases">
        <title>A genome reference for cultivated species of the human gut microbiota.</title>
        <authorList>
            <person name="Zou Y."/>
            <person name="Xue W."/>
            <person name="Luo G."/>
        </authorList>
    </citation>
    <scope>NUCLEOTIDE SEQUENCE [LARGE SCALE GENOMIC DNA]</scope>
    <source>
        <strain evidence="1 2">OF03-3</strain>
    </source>
</reference>
<name>A0AA92WEG5_9BACT</name>
<organism evidence="1 2">
    <name type="scientific">Segatella copri</name>
    <dbReference type="NCBI Taxonomy" id="165179"/>
    <lineage>
        <taxon>Bacteria</taxon>
        <taxon>Pseudomonadati</taxon>
        <taxon>Bacteroidota</taxon>
        <taxon>Bacteroidia</taxon>
        <taxon>Bacteroidales</taxon>
        <taxon>Prevotellaceae</taxon>
        <taxon>Segatella</taxon>
    </lineage>
</organism>
<protein>
    <recommendedName>
        <fullName evidence="3">HTH LytTR-type domain-containing protein</fullName>
    </recommendedName>
</protein>
<dbReference type="EMBL" id="QSCI01000009">
    <property type="protein sequence ID" value="RGX97237.1"/>
    <property type="molecule type" value="Genomic_DNA"/>
</dbReference>
<dbReference type="AlphaFoldDB" id="A0AA92WEG5"/>
<proteinExistence type="predicted"/>
<comment type="caution">
    <text evidence="1">The sequence shown here is derived from an EMBL/GenBank/DDBJ whole genome shotgun (WGS) entry which is preliminary data.</text>
</comment>
<evidence type="ECO:0000313" key="2">
    <source>
        <dbReference type="Proteomes" id="UP000285604"/>
    </source>
</evidence>
<dbReference type="Proteomes" id="UP000285604">
    <property type="component" value="Unassembled WGS sequence"/>
</dbReference>
<gene>
    <name evidence="1" type="ORF">DXA63_04035</name>
</gene>
<sequence length="115" mass="12973">MIMLFVDNIAYIMADGNYTKICYIGGMTTVLSFGISKVETLVSASYADGEVSPFVRLGRSVIINQWFLYDINVLKQHLVLSDCMKNTITLKLPKPLLKKYKDLVSKSTIKKNELC</sequence>
<dbReference type="Gene3D" id="2.40.50.1020">
    <property type="entry name" value="LytTr DNA-binding domain"/>
    <property type="match status" value="1"/>
</dbReference>
<evidence type="ECO:0008006" key="3">
    <source>
        <dbReference type="Google" id="ProtNLM"/>
    </source>
</evidence>
<accession>A0AA92WEG5</accession>